<dbReference type="Proteomes" id="UP001153076">
    <property type="component" value="Unassembled WGS sequence"/>
</dbReference>
<comment type="caution">
    <text evidence="2">The sequence shown here is derived from an EMBL/GenBank/DDBJ whole genome shotgun (WGS) entry which is preliminary data.</text>
</comment>
<dbReference type="OrthoDB" id="1302053at2759"/>
<dbReference type="EMBL" id="JAKOGI010000129">
    <property type="protein sequence ID" value="KAJ8443023.1"/>
    <property type="molecule type" value="Genomic_DNA"/>
</dbReference>
<evidence type="ECO:0000313" key="3">
    <source>
        <dbReference type="Proteomes" id="UP001153076"/>
    </source>
</evidence>
<dbReference type="PANTHER" id="PTHR33499:SF40">
    <property type="entry name" value="TRANSPOSASE-ASSOCIATED DOMAIN-CONTAINING PROTEIN"/>
    <property type="match status" value="1"/>
</dbReference>
<evidence type="ECO:0000313" key="2">
    <source>
        <dbReference type="EMBL" id="KAJ8443023.1"/>
    </source>
</evidence>
<keyword evidence="3" id="KW-1185">Reference proteome</keyword>
<gene>
    <name evidence="2" type="ORF">Cgig2_028246</name>
</gene>
<organism evidence="2 3">
    <name type="scientific">Carnegiea gigantea</name>
    <dbReference type="NCBI Taxonomy" id="171969"/>
    <lineage>
        <taxon>Eukaryota</taxon>
        <taxon>Viridiplantae</taxon>
        <taxon>Streptophyta</taxon>
        <taxon>Embryophyta</taxon>
        <taxon>Tracheophyta</taxon>
        <taxon>Spermatophyta</taxon>
        <taxon>Magnoliopsida</taxon>
        <taxon>eudicotyledons</taxon>
        <taxon>Gunneridae</taxon>
        <taxon>Pentapetalae</taxon>
        <taxon>Caryophyllales</taxon>
        <taxon>Cactineae</taxon>
        <taxon>Cactaceae</taxon>
        <taxon>Cactoideae</taxon>
        <taxon>Echinocereeae</taxon>
        <taxon>Carnegiea</taxon>
    </lineage>
</organism>
<dbReference type="AlphaFoldDB" id="A0A9Q1QHR1"/>
<proteinExistence type="predicted"/>
<dbReference type="PANTHER" id="PTHR33499">
    <property type="entry name" value="OS12G0282400 PROTEIN-RELATED"/>
    <property type="match status" value="1"/>
</dbReference>
<name>A0A9Q1QHR1_9CARY</name>
<feature type="region of interest" description="Disordered" evidence="1">
    <location>
        <begin position="1"/>
        <end position="35"/>
    </location>
</feature>
<protein>
    <submittedName>
        <fullName evidence="2">Uncharacterized protein</fullName>
    </submittedName>
</protein>
<reference evidence="2" key="1">
    <citation type="submission" date="2022-04" db="EMBL/GenBank/DDBJ databases">
        <title>Carnegiea gigantea Genome sequencing and assembly v2.</title>
        <authorList>
            <person name="Copetti D."/>
            <person name="Sanderson M.J."/>
            <person name="Burquez A."/>
            <person name="Wojciechowski M.F."/>
        </authorList>
    </citation>
    <scope>NUCLEOTIDE SEQUENCE</scope>
    <source>
        <strain evidence="2">SGP5-SGP5p</strain>
        <tissue evidence="2">Aerial part</tissue>
    </source>
</reference>
<accession>A0A9Q1QHR1</accession>
<sequence>MSVVDSSDVLPPDETRKMTSSDLGNGLENKSSVPRSDRQMFVALVHEDDVSNDGIDADNYDNDNASFSDNDAISSLEDEDLHNPQHAYNFNIALGESEPATETAQTGIATLPCLVQLLCFCSTSSGFIVLEMSAQNVFSNDDMEVYREHVLKHMHKLADLKRYNITKPGRSLRQALDHVPSGINKHVWEWLMKEIYSKDPYKGAKTGNEPFFLQMFRETHRKGTEFATSKIAQKYDEIRDVMENDPSLSQMEVLSLRGGIKPKDVRGSYSTRAELEVELNATRRKTEVLTDRLATVKAENEKTSKWHGVG</sequence>
<feature type="compositionally biased region" description="Polar residues" evidence="1">
    <location>
        <begin position="20"/>
        <end position="34"/>
    </location>
</feature>
<evidence type="ECO:0000256" key="1">
    <source>
        <dbReference type="SAM" id="MobiDB-lite"/>
    </source>
</evidence>